<feature type="region of interest" description="Disordered" evidence="1">
    <location>
        <begin position="38"/>
        <end position="70"/>
    </location>
</feature>
<protein>
    <submittedName>
        <fullName evidence="2">Uncharacterized protein</fullName>
    </submittedName>
</protein>
<evidence type="ECO:0000256" key="1">
    <source>
        <dbReference type="SAM" id="MobiDB-lite"/>
    </source>
</evidence>
<reference evidence="2 3" key="2">
    <citation type="journal article" date="2023" name="Mol. Biol. Evol.">
        <title>Genomics of Secondarily Temperate Adaptation in the Only Non-Antarctic Icefish.</title>
        <authorList>
            <person name="Rivera-Colon A.G."/>
            <person name="Rayamajhi N."/>
            <person name="Minhas B.F."/>
            <person name="Madrigal G."/>
            <person name="Bilyk K.T."/>
            <person name="Yoon V."/>
            <person name="Hune M."/>
            <person name="Gregory S."/>
            <person name="Cheng C.H.C."/>
            <person name="Catchen J.M."/>
        </authorList>
    </citation>
    <scope>NUCLEOTIDE SEQUENCE [LARGE SCALE GENOMIC DNA]</scope>
    <source>
        <strain evidence="2">JMC-PN-2008</strain>
    </source>
</reference>
<dbReference type="AlphaFoldDB" id="A0AAN7XLX4"/>
<dbReference type="EMBL" id="JAUZQC010000011">
    <property type="protein sequence ID" value="KAK5863196.1"/>
    <property type="molecule type" value="Genomic_DNA"/>
</dbReference>
<evidence type="ECO:0000313" key="3">
    <source>
        <dbReference type="Proteomes" id="UP001346869"/>
    </source>
</evidence>
<feature type="region of interest" description="Disordered" evidence="1">
    <location>
        <begin position="1"/>
        <end position="25"/>
    </location>
</feature>
<proteinExistence type="predicted"/>
<keyword evidence="3" id="KW-1185">Reference proteome</keyword>
<reference evidence="2 3" key="1">
    <citation type="journal article" date="2023" name="Genes (Basel)">
        <title>Chromosome-Level Genome Assembly and Circadian Gene Repertoire of the Patagonia Blennie Eleginops maclovinus-The Closest Ancestral Proxy of Antarctic Cryonotothenioids.</title>
        <authorList>
            <person name="Cheng C.C."/>
            <person name="Rivera-Colon A.G."/>
            <person name="Minhas B.F."/>
            <person name="Wilson L."/>
            <person name="Rayamajhi N."/>
            <person name="Vargas-Chacoff L."/>
            <person name="Catchen J.M."/>
        </authorList>
    </citation>
    <scope>NUCLEOTIDE SEQUENCE [LARGE SCALE GENOMIC DNA]</scope>
    <source>
        <strain evidence="2">JMC-PN-2008</strain>
    </source>
</reference>
<gene>
    <name evidence="2" type="ORF">PBY51_000244</name>
</gene>
<feature type="compositionally biased region" description="Basic and acidic residues" evidence="1">
    <location>
        <begin position="1"/>
        <end position="18"/>
    </location>
</feature>
<accession>A0AAN7XLX4</accession>
<evidence type="ECO:0000313" key="2">
    <source>
        <dbReference type="EMBL" id="KAK5863196.1"/>
    </source>
</evidence>
<sequence length="70" mass="7752">MDQRLFRRTEFQSDRSRDAGPGQAAEYQVQLTAAHSLAQQRAEAAGNANVLPRQPSRLGSSDWLNRPLAS</sequence>
<dbReference type="Proteomes" id="UP001346869">
    <property type="component" value="Unassembled WGS sequence"/>
</dbReference>
<comment type="caution">
    <text evidence="2">The sequence shown here is derived from an EMBL/GenBank/DDBJ whole genome shotgun (WGS) entry which is preliminary data.</text>
</comment>
<organism evidence="2 3">
    <name type="scientific">Eleginops maclovinus</name>
    <name type="common">Patagonian blennie</name>
    <name type="synonym">Eleginus maclovinus</name>
    <dbReference type="NCBI Taxonomy" id="56733"/>
    <lineage>
        <taxon>Eukaryota</taxon>
        <taxon>Metazoa</taxon>
        <taxon>Chordata</taxon>
        <taxon>Craniata</taxon>
        <taxon>Vertebrata</taxon>
        <taxon>Euteleostomi</taxon>
        <taxon>Actinopterygii</taxon>
        <taxon>Neopterygii</taxon>
        <taxon>Teleostei</taxon>
        <taxon>Neoteleostei</taxon>
        <taxon>Acanthomorphata</taxon>
        <taxon>Eupercaria</taxon>
        <taxon>Perciformes</taxon>
        <taxon>Notothenioidei</taxon>
        <taxon>Eleginopidae</taxon>
        <taxon>Eleginops</taxon>
    </lineage>
</organism>
<name>A0AAN7XLX4_ELEMC</name>